<dbReference type="PROSITE" id="PS51257">
    <property type="entry name" value="PROKAR_LIPOPROTEIN"/>
    <property type="match status" value="1"/>
</dbReference>
<evidence type="ECO:0000313" key="3">
    <source>
        <dbReference type="EMBL" id="MBJ7603685.1"/>
    </source>
</evidence>
<name>A0A934KFA5_9BACT</name>
<evidence type="ECO:0000313" key="4">
    <source>
        <dbReference type="Proteomes" id="UP000620075"/>
    </source>
</evidence>
<dbReference type="SUPFAM" id="SSF51445">
    <property type="entry name" value="(Trans)glycosidases"/>
    <property type="match status" value="1"/>
</dbReference>
<reference evidence="3 4" key="1">
    <citation type="submission" date="2020-10" db="EMBL/GenBank/DDBJ databases">
        <title>Ca. Dormibacterota MAGs.</title>
        <authorList>
            <person name="Montgomery K."/>
        </authorList>
    </citation>
    <scope>NUCLEOTIDE SEQUENCE [LARGE SCALE GENOMIC DNA]</scope>
    <source>
        <strain evidence="3">SC8811_S16_3</strain>
    </source>
</reference>
<accession>A0A934KFA5</accession>
<evidence type="ECO:0000256" key="1">
    <source>
        <dbReference type="SAM" id="MobiDB-lite"/>
    </source>
</evidence>
<feature type="signal peptide" evidence="2">
    <location>
        <begin position="1"/>
        <end position="22"/>
    </location>
</feature>
<gene>
    <name evidence="3" type="ORF">JF888_10915</name>
</gene>
<organism evidence="3 4">
    <name type="scientific">Candidatus Dormiibacter inghamiae</name>
    <dbReference type="NCBI Taxonomy" id="3127013"/>
    <lineage>
        <taxon>Bacteria</taxon>
        <taxon>Bacillati</taxon>
        <taxon>Candidatus Dormiibacterota</taxon>
        <taxon>Candidatus Dormibacteria</taxon>
        <taxon>Candidatus Dormibacterales</taxon>
        <taxon>Candidatus Dormibacteraceae</taxon>
        <taxon>Candidatus Dormiibacter</taxon>
    </lineage>
</organism>
<comment type="caution">
    <text evidence="3">The sequence shown here is derived from an EMBL/GenBank/DDBJ whole genome shotgun (WGS) entry which is preliminary data.</text>
</comment>
<dbReference type="AlphaFoldDB" id="A0A934KFA5"/>
<feature type="chain" id="PRO_5037439181" description="Glycoside hydrolase" evidence="2">
    <location>
        <begin position="23"/>
        <end position="302"/>
    </location>
</feature>
<evidence type="ECO:0000256" key="2">
    <source>
        <dbReference type="SAM" id="SignalP"/>
    </source>
</evidence>
<dbReference type="EMBL" id="JAEKNQ010000040">
    <property type="protein sequence ID" value="MBJ7603685.1"/>
    <property type="molecule type" value="Genomic_DNA"/>
</dbReference>
<keyword evidence="2" id="KW-0732">Signal</keyword>
<feature type="compositionally biased region" description="Low complexity" evidence="1">
    <location>
        <begin position="32"/>
        <end position="57"/>
    </location>
</feature>
<feature type="region of interest" description="Disordered" evidence="1">
    <location>
        <begin position="31"/>
        <end position="67"/>
    </location>
</feature>
<protein>
    <recommendedName>
        <fullName evidence="5">Glycoside hydrolase</fullName>
    </recommendedName>
</protein>
<evidence type="ECO:0008006" key="5">
    <source>
        <dbReference type="Google" id="ProtNLM"/>
    </source>
</evidence>
<dbReference type="InterPro" id="IPR017853">
    <property type="entry name" value="GH"/>
</dbReference>
<sequence length="302" mass="32170">MPAGRPALLALITLLSAAALMAACSGSGGGTAKTSARPAATAASPQPTVASPQPTAPDRGPGQKGPVVRGIYRFKSEDWGAMASAGFNAVTDGNSFGAAQTAARLAGMVWMGSWSADRCAFELSPEQMAARVDQNRGVNSYFQLGDEPNVQKCPGAPAAYRQATALVHLHDPTAQTWVADDQFNDPNLAAWPSGLPMQGTVDILAFDVYPCQPAQPCRYNLIDEAVLRIHQAGVKSWQFILPDFNEPSWRQPTPTELTQMYGHWQGQGASGYWLYAWDADGVDIRTLPGNLDAVTAINQQPV</sequence>
<dbReference type="Proteomes" id="UP000620075">
    <property type="component" value="Unassembled WGS sequence"/>
</dbReference>
<proteinExistence type="predicted"/>